<gene>
    <name evidence="1" type="ORF">STCU_11307</name>
</gene>
<accession>S9V0R4</accession>
<sequence>MRRAAADAPEGDRAAQAERSQLLETAFELLFRIAHEEGPAAGARCAAEPEAAVTVASADSDDDDADDEVKEVIVVDEEAEAAPTSYLVQLPTLLTLAQYCRDDVAALTYFARVRYLKKENSLTSGIECHVPGVTAPIGFALFDPQAAAVQAPASAINVERLFSVSATPGAAAPTNRSHKRAVVAALLAFLEARWAAQLPAARVVAVFAALRAPPPPPADRADEAEAVGAWLQLLRLRYITEVIVRVCVAVHTAQKGIADEGETALLFEDGYRSAFAGAAADPPLDLGLTMNREAGLLLADPSGVAGSLALSVPVLALPAMPQLFYGIAYATGAALLRDYQQYHRCAPPAASFLLAWHRHAPRPGAAAAAAATAEDETPNSVFRYPRLWLYYLRYVFATAPAADARGGGRVPLPAPVEQLFFRTLAAQCVRQGLRRAFLFEPLPPPLPLPGEPPGLVAAWLPALQAHMTQQLVDGLHQAT</sequence>
<dbReference type="AlphaFoldDB" id="S9V0R4"/>
<dbReference type="EMBL" id="ATMH01011242">
    <property type="protein sequence ID" value="EPY16400.1"/>
    <property type="molecule type" value="Genomic_DNA"/>
</dbReference>
<evidence type="ECO:0000313" key="2">
    <source>
        <dbReference type="Proteomes" id="UP000015354"/>
    </source>
</evidence>
<proteinExistence type="predicted"/>
<name>S9V0R4_9TRYP</name>
<protein>
    <submittedName>
        <fullName evidence="1">Uncharacterized protein</fullName>
    </submittedName>
</protein>
<keyword evidence="2" id="KW-1185">Reference proteome</keyword>
<dbReference type="Proteomes" id="UP000015354">
    <property type="component" value="Unassembled WGS sequence"/>
</dbReference>
<comment type="caution">
    <text evidence="1">The sequence shown here is derived from an EMBL/GenBank/DDBJ whole genome shotgun (WGS) entry which is preliminary data.</text>
</comment>
<organism evidence="1 2">
    <name type="scientific">Strigomonas culicis</name>
    <dbReference type="NCBI Taxonomy" id="28005"/>
    <lineage>
        <taxon>Eukaryota</taxon>
        <taxon>Discoba</taxon>
        <taxon>Euglenozoa</taxon>
        <taxon>Kinetoplastea</taxon>
        <taxon>Metakinetoplastina</taxon>
        <taxon>Trypanosomatida</taxon>
        <taxon>Trypanosomatidae</taxon>
        <taxon>Strigomonadinae</taxon>
        <taxon>Strigomonas</taxon>
    </lineage>
</organism>
<reference evidence="1 2" key="1">
    <citation type="journal article" date="2013" name="PLoS ONE">
        <title>Predicting the Proteins of Angomonas deanei, Strigomonas culicis and Their Respective Endosymbionts Reveals New Aspects of the Trypanosomatidae Family.</title>
        <authorList>
            <person name="Motta M.C."/>
            <person name="Martins A.C."/>
            <person name="de Souza S.S."/>
            <person name="Catta-Preta C.M."/>
            <person name="Silva R."/>
            <person name="Klein C.C."/>
            <person name="de Almeida L.G."/>
            <person name="de Lima Cunha O."/>
            <person name="Ciapina L.P."/>
            <person name="Brocchi M."/>
            <person name="Colabardini A.C."/>
            <person name="de Araujo Lima B."/>
            <person name="Machado C.R."/>
            <person name="de Almeida Soares C.M."/>
            <person name="Probst C.M."/>
            <person name="de Menezes C.B."/>
            <person name="Thompson C.E."/>
            <person name="Bartholomeu D.C."/>
            <person name="Gradia D.F."/>
            <person name="Pavoni D.P."/>
            <person name="Grisard E.C."/>
            <person name="Fantinatti-Garboggini F."/>
            <person name="Marchini F.K."/>
            <person name="Rodrigues-Luiz G.F."/>
            <person name="Wagner G."/>
            <person name="Goldman G.H."/>
            <person name="Fietto J.L."/>
            <person name="Elias M.C."/>
            <person name="Goldman M.H."/>
            <person name="Sagot M.F."/>
            <person name="Pereira M."/>
            <person name="Stoco P.H."/>
            <person name="de Mendonca-Neto R.P."/>
            <person name="Teixeira S.M."/>
            <person name="Maciel T.E."/>
            <person name="de Oliveira Mendes T.A."/>
            <person name="Urmenyi T.P."/>
            <person name="de Souza W."/>
            <person name="Schenkman S."/>
            <person name="de Vasconcelos A.T."/>
        </authorList>
    </citation>
    <scope>NUCLEOTIDE SEQUENCE [LARGE SCALE GENOMIC DNA]</scope>
</reference>
<evidence type="ECO:0000313" key="1">
    <source>
        <dbReference type="EMBL" id="EPY16400.1"/>
    </source>
</evidence>